<dbReference type="AlphaFoldDB" id="A0A1Y5SI42"/>
<dbReference type="InterPro" id="IPR003781">
    <property type="entry name" value="CoA-bd"/>
</dbReference>
<dbReference type="Proteomes" id="UP000193307">
    <property type="component" value="Unassembled WGS sequence"/>
</dbReference>
<sequence>MYTSSRSVHIYLISLLNSAFNPISIRRRALEHAQIFYCPSFHTSPEPFPGSGFFMPQTGLLGQRNLADLMRRGCFFKKRYYLKSMSKIDRLSDPDIVRILTSTRVIALVGASSRPERASHRVGNFLTAQGYKVIPVNPGQAGKELFGQTCVASLSDIDEPVDMVDIFRKSEDVLPVVEQALEHLRGLKTIWMQLEIVNDKAAALGRAQGAEVVMDRCPAIEIPRLGIGKVSSV</sequence>
<dbReference type="PANTHER" id="PTHR33303">
    <property type="entry name" value="CYTOPLASMIC PROTEIN-RELATED"/>
    <property type="match status" value="1"/>
</dbReference>
<evidence type="ECO:0000259" key="1">
    <source>
        <dbReference type="SMART" id="SM00881"/>
    </source>
</evidence>
<dbReference type="Gene3D" id="3.40.50.720">
    <property type="entry name" value="NAD(P)-binding Rossmann-like Domain"/>
    <property type="match status" value="1"/>
</dbReference>
<dbReference type="InterPro" id="IPR036291">
    <property type="entry name" value="NAD(P)-bd_dom_sf"/>
</dbReference>
<dbReference type="Pfam" id="PF13380">
    <property type="entry name" value="CoA_binding_2"/>
    <property type="match status" value="1"/>
</dbReference>
<evidence type="ECO:0000313" key="3">
    <source>
        <dbReference type="Proteomes" id="UP000193307"/>
    </source>
</evidence>
<dbReference type="SUPFAM" id="SSF51735">
    <property type="entry name" value="NAD(P)-binding Rossmann-fold domains"/>
    <property type="match status" value="1"/>
</dbReference>
<protein>
    <recommendedName>
        <fullName evidence="1">CoA-binding domain-containing protein</fullName>
    </recommendedName>
</protein>
<gene>
    <name evidence="2" type="ORF">PAM7971_01909</name>
</gene>
<feature type="domain" description="CoA-binding" evidence="1">
    <location>
        <begin position="99"/>
        <end position="196"/>
    </location>
</feature>
<dbReference type="STRING" id="658057.SAMN04488032_104168"/>
<proteinExistence type="predicted"/>
<organism evidence="2 3">
    <name type="scientific">Pacificibacter marinus</name>
    <dbReference type="NCBI Taxonomy" id="658057"/>
    <lineage>
        <taxon>Bacteria</taxon>
        <taxon>Pseudomonadati</taxon>
        <taxon>Pseudomonadota</taxon>
        <taxon>Alphaproteobacteria</taxon>
        <taxon>Rhodobacterales</taxon>
        <taxon>Roseobacteraceae</taxon>
        <taxon>Pacificibacter</taxon>
    </lineage>
</organism>
<accession>A0A1Y5SI42</accession>
<dbReference type="PANTHER" id="PTHR33303:SF2">
    <property type="entry name" value="COA-BINDING DOMAIN-CONTAINING PROTEIN"/>
    <property type="match status" value="1"/>
</dbReference>
<dbReference type="EMBL" id="FWFW01000005">
    <property type="protein sequence ID" value="SLN41362.1"/>
    <property type="molecule type" value="Genomic_DNA"/>
</dbReference>
<reference evidence="2 3" key="1">
    <citation type="submission" date="2017-03" db="EMBL/GenBank/DDBJ databases">
        <authorList>
            <person name="Afonso C.L."/>
            <person name="Miller P.J."/>
            <person name="Scott M.A."/>
            <person name="Spackman E."/>
            <person name="Goraichik I."/>
            <person name="Dimitrov K.M."/>
            <person name="Suarez D.L."/>
            <person name="Swayne D.E."/>
        </authorList>
    </citation>
    <scope>NUCLEOTIDE SEQUENCE [LARGE SCALE GENOMIC DNA]</scope>
    <source>
        <strain evidence="2 3">CECT 7971</strain>
    </source>
</reference>
<keyword evidence="3" id="KW-1185">Reference proteome</keyword>
<name>A0A1Y5SI42_9RHOB</name>
<dbReference type="SMART" id="SM00881">
    <property type="entry name" value="CoA_binding"/>
    <property type="match status" value="1"/>
</dbReference>
<evidence type="ECO:0000313" key="2">
    <source>
        <dbReference type="EMBL" id="SLN41362.1"/>
    </source>
</evidence>